<evidence type="ECO:0000259" key="2">
    <source>
        <dbReference type="Pfam" id="PF04773"/>
    </source>
</evidence>
<evidence type="ECO:0000259" key="3">
    <source>
        <dbReference type="Pfam" id="PF16344"/>
    </source>
</evidence>
<dbReference type="Pfam" id="PF16344">
    <property type="entry name" value="FecR_C"/>
    <property type="match status" value="1"/>
</dbReference>
<keyword evidence="1" id="KW-0812">Transmembrane</keyword>
<dbReference type="RefSeq" id="WP_065539527.1">
    <property type="nucleotide sequence ID" value="NZ_CAPDLJ010000021.1"/>
</dbReference>
<dbReference type="Gene3D" id="3.55.50.30">
    <property type="match status" value="1"/>
</dbReference>
<dbReference type="GO" id="GO:0016989">
    <property type="term" value="F:sigma factor antagonist activity"/>
    <property type="evidence" value="ECO:0007669"/>
    <property type="project" value="TreeGrafter"/>
</dbReference>
<dbReference type="GeneID" id="82188441"/>
<evidence type="ECO:0000256" key="1">
    <source>
        <dbReference type="SAM" id="Phobius"/>
    </source>
</evidence>
<dbReference type="KEGG" id="bcae:A4V03_14965"/>
<dbReference type="InterPro" id="IPR006860">
    <property type="entry name" value="FecR"/>
</dbReference>
<dbReference type="Proteomes" id="UP000092631">
    <property type="component" value="Chromosome"/>
</dbReference>
<organism evidence="4 5">
    <name type="scientific">Bacteroides caecimuris</name>
    <dbReference type="NCBI Taxonomy" id="1796613"/>
    <lineage>
        <taxon>Bacteria</taxon>
        <taxon>Pseudomonadati</taxon>
        <taxon>Bacteroidota</taxon>
        <taxon>Bacteroidia</taxon>
        <taxon>Bacteroidales</taxon>
        <taxon>Bacteroidaceae</taxon>
        <taxon>Bacteroides</taxon>
    </lineage>
</organism>
<keyword evidence="1" id="KW-0472">Membrane</keyword>
<keyword evidence="5" id="KW-1185">Reference proteome</keyword>
<dbReference type="PANTHER" id="PTHR30273:SF2">
    <property type="entry name" value="PROTEIN FECR"/>
    <property type="match status" value="1"/>
</dbReference>
<name>A0A1C7H4G0_9BACE</name>
<gene>
    <name evidence="4" type="ORF">A4V03_14965</name>
</gene>
<proteinExistence type="predicted"/>
<feature type="domain" description="Protein FecR C-terminal" evidence="3">
    <location>
        <begin position="243"/>
        <end position="310"/>
    </location>
</feature>
<dbReference type="InterPro" id="IPR012373">
    <property type="entry name" value="Ferrdict_sens_TM"/>
</dbReference>
<dbReference type="PIRSF" id="PIRSF018266">
    <property type="entry name" value="FecR"/>
    <property type="match status" value="1"/>
</dbReference>
<feature type="transmembrane region" description="Helical" evidence="1">
    <location>
        <begin position="67"/>
        <end position="88"/>
    </location>
</feature>
<evidence type="ECO:0000313" key="5">
    <source>
        <dbReference type="Proteomes" id="UP000092631"/>
    </source>
</evidence>
<protein>
    <recommendedName>
        <fullName evidence="6">FecR family protein</fullName>
    </recommendedName>
</protein>
<accession>A0A1C7H4G0</accession>
<evidence type="ECO:0008006" key="6">
    <source>
        <dbReference type="Google" id="ProtNLM"/>
    </source>
</evidence>
<reference evidence="5" key="1">
    <citation type="submission" date="2016-04" db="EMBL/GenBank/DDBJ databases">
        <title>Complete Genome Sequences of Twelve Strains of a Stable Defined Moderately Diverse Mouse Microbiota 2 (sDMDMm2).</title>
        <authorList>
            <person name="Uchimura Y."/>
            <person name="Wyss M."/>
            <person name="Brugiroux S."/>
            <person name="Limenitakis J.P."/>
            <person name="Stecher B."/>
            <person name="McCoy K.D."/>
            <person name="Macpherson A.J."/>
        </authorList>
    </citation>
    <scope>NUCLEOTIDE SEQUENCE [LARGE SCALE GENOMIC DNA]</scope>
    <source>
        <strain evidence="5">I48</strain>
    </source>
</reference>
<dbReference type="EMBL" id="CP015401">
    <property type="protein sequence ID" value="ANU58702.1"/>
    <property type="molecule type" value="Genomic_DNA"/>
</dbReference>
<dbReference type="AlphaFoldDB" id="A0A1C7H4G0"/>
<dbReference type="Gene3D" id="2.60.120.1440">
    <property type="match status" value="1"/>
</dbReference>
<dbReference type="PANTHER" id="PTHR30273">
    <property type="entry name" value="PERIPLASMIC SIGNAL SENSOR AND SIGMA FACTOR ACTIVATOR FECR-RELATED"/>
    <property type="match status" value="1"/>
</dbReference>
<evidence type="ECO:0000313" key="4">
    <source>
        <dbReference type="EMBL" id="ANU58702.1"/>
    </source>
</evidence>
<sequence length="314" mass="36865">MERNVILKYLRGETSPEERIKMLRWLEEDPAHLEEYKYLRRIFDATLCNEENIPLSIHSSRSTNRRIWMQIAAAVAFICLFAGGTWLYTQHLSENQAELLAARDIHVPVGQRTEITLNDGTRIWLNSNTTLHIESQKGKDLRRVRLNGEAYFEVTPNKHLPFVVQTGSHEVQVLGTKFSIFAYKDRNDFSVKLYEGAVDVSDKQNATTLRLSPDEEAKISDGGQLIKVPFDKAESLLWIEGIYYFEDTDYASIFRQMKEYYKVDFDVRNPQILQYKCTCKFRQEDGLKHILEILQRIHRFEYEWSDDEQTVIIR</sequence>
<dbReference type="Pfam" id="PF04773">
    <property type="entry name" value="FecR"/>
    <property type="match status" value="1"/>
</dbReference>
<dbReference type="OrthoDB" id="643766at2"/>
<feature type="domain" description="FecR protein" evidence="2">
    <location>
        <begin position="104"/>
        <end position="198"/>
    </location>
</feature>
<keyword evidence="1" id="KW-1133">Transmembrane helix</keyword>
<dbReference type="InterPro" id="IPR032508">
    <property type="entry name" value="FecR_C"/>
</dbReference>